<name>W2C9R5_9BACT</name>
<protein>
    <submittedName>
        <fullName evidence="1">Uncharacterized protein</fullName>
    </submittedName>
</protein>
<evidence type="ECO:0000313" key="1">
    <source>
        <dbReference type="EMBL" id="ETK03212.1"/>
    </source>
</evidence>
<accession>W2C9R5</accession>
<dbReference type="Proteomes" id="UP000018872">
    <property type="component" value="Unassembled WGS sequence"/>
</dbReference>
<dbReference type="EMBL" id="AYYC01000740">
    <property type="protein sequence ID" value="ETK03212.1"/>
    <property type="molecule type" value="Genomic_DNA"/>
</dbReference>
<comment type="caution">
    <text evidence="1">The sequence shown here is derived from an EMBL/GenBank/DDBJ whole genome shotgun (WGS) entry which is preliminary data.</text>
</comment>
<evidence type="ECO:0000313" key="2">
    <source>
        <dbReference type="Proteomes" id="UP000018872"/>
    </source>
</evidence>
<organism evidence="1 2">
    <name type="scientific">Tannerella sp. oral taxon BU063 isolate Cell 5</name>
    <dbReference type="NCBI Taxonomy" id="1410950"/>
    <lineage>
        <taxon>Bacteria</taxon>
        <taxon>Pseudomonadati</taxon>
        <taxon>Bacteroidota</taxon>
        <taxon>Bacteroidia</taxon>
        <taxon>Bacteroidales</taxon>
        <taxon>Tannerellaceae</taxon>
        <taxon>Tannerella</taxon>
    </lineage>
</organism>
<gene>
    <name evidence="1" type="ORF">T229_15585</name>
</gene>
<dbReference type="AlphaFoldDB" id="W2C9R5"/>
<sequence length="88" mass="10043">MFLMILFHHLTSIASYVRMNDETKGQKQVLIDPKQKRERSAQTIPLNNHPINSKQLLISPVTPQLRRMAPTAILVLLQPSQTPVDMRG</sequence>
<reference evidence="1 2" key="1">
    <citation type="submission" date="2013-11" db="EMBL/GenBank/DDBJ databases">
        <title>Single cell genomics of uncultured Tannerella BU063 (oral taxon 286).</title>
        <authorList>
            <person name="Beall C.J."/>
            <person name="Campbell A.G."/>
            <person name="Griffen A.L."/>
            <person name="Podar M."/>
            <person name="Leys E.J."/>
        </authorList>
    </citation>
    <scope>NUCLEOTIDE SEQUENCE [LARGE SCALE GENOMIC DNA]</scope>
    <source>
        <strain evidence="1">Cell 5</strain>
    </source>
</reference>
<proteinExistence type="predicted"/>